<evidence type="ECO:0000313" key="2">
    <source>
        <dbReference type="Proteomes" id="UP000254978"/>
    </source>
</evidence>
<dbReference type="Proteomes" id="UP000254978">
    <property type="component" value="Unassembled WGS sequence"/>
</dbReference>
<evidence type="ECO:0000313" key="1">
    <source>
        <dbReference type="EMBL" id="SUE94983.1"/>
    </source>
</evidence>
<reference evidence="1 2" key="1">
    <citation type="submission" date="2018-06" db="EMBL/GenBank/DDBJ databases">
        <authorList>
            <consortium name="Pathogen Informatics"/>
            <person name="Doyle S."/>
        </authorList>
    </citation>
    <scope>NUCLEOTIDE SEQUENCE [LARGE SCALE GENOMIC DNA]</scope>
    <source>
        <strain evidence="1 2">NCTC10821</strain>
    </source>
</reference>
<name>A0A379PKU2_9MYCO</name>
<dbReference type="EMBL" id="UGQT01000011">
    <property type="protein sequence ID" value="SUE94983.1"/>
    <property type="molecule type" value="Genomic_DNA"/>
</dbReference>
<keyword evidence="2" id="KW-1185">Reference proteome</keyword>
<sequence>MAALPITATAAIPMQHARLATTRTVLIDFRCATPG</sequence>
<accession>A0A379PKU2</accession>
<protein>
    <submittedName>
        <fullName evidence="1">Uncharacterized protein</fullName>
    </submittedName>
</protein>
<gene>
    <name evidence="1" type="ORF">NCTC10821_06282</name>
</gene>
<proteinExistence type="predicted"/>
<dbReference type="AlphaFoldDB" id="A0A379PKU2"/>
<organism evidence="1 2">
    <name type="scientific">Mycolicibacterium tokaiense</name>
    <dbReference type="NCBI Taxonomy" id="39695"/>
    <lineage>
        <taxon>Bacteria</taxon>
        <taxon>Bacillati</taxon>
        <taxon>Actinomycetota</taxon>
        <taxon>Actinomycetes</taxon>
        <taxon>Mycobacteriales</taxon>
        <taxon>Mycobacteriaceae</taxon>
        <taxon>Mycolicibacterium</taxon>
    </lineage>
</organism>